<name>A0A0C2BRW2_9BILA</name>
<accession>A0A0C2BRW2</accession>
<dbReference type="OrthoDB" id="5800121at2759"/>
<sequence>MLRWIAGVIRANSIRNEKIRGHFGIAPTADKLRETRLRWYEHVLLASEDSVCQVGLDLEVLGKRPRRSPEQRWLDKLDIELMHVGAHPDQAHSRAKVHQKIREADLANERNKLKEE</sequence>
<reference evidence="1 2" key="1">
    <citation type="submission" date="2013-12" db="EMBL/GenBank/DDBJ databases">
        <title>Draft genome of the parsitic nematode Ancylostoma duodenale.</title>
        <authorList>
            <person name="Mitreva M."/>
        </authorList>
    </citation>
    <scope>NUCLEOTIDE SEQUENCE [LARGE SCALE GENOMIC DNA]</scope>
    <source>
        <strain evidence="1 2">Zhejiang</strain>
    </source>
</reference>
<dbReference type="AlphaFoldDB" id="A0A0C2BRW2"/>
<gene>
    <name evidence="1" type="ORF">ANCDUO_23373</name>
</gene>
<keyword evidence="2" id="KW-1185">Reference proteome</keyword>
<dbReference type="Proteomes" id="UP000054047">
    <property type="component" value="Unassembled WGS sequence"/>
</dbReference>
<protein>
    <submittedName>
        <fullName evidence="1">Uncharacterized protein</fullName>
    </submittedName>
</protein>
<dbReference type="EMBL" id="KN768920">
    <property type="protein sequence ID" value="KIH46573.1"/>
    <property type="molecule type" value="Genomic_DNA"/>
</dbReference>
<proteinExistence type="predicted"/>
<evidence type="ECO:0000313" key="2">
    <source>
        <dbReference type="Proteomes" id="UP000054047"/>
    </source>
</evidence>
<organism evidence="1 2">
    <name type="scientific">Ancylostoma duodenale</name>
    <dbReference type="NCBI Taxonomy" id="51022"/>
    <lineage>
        <taxon>Eukaryota</taxon>
        <taxon>Metazoa</taxon>
        <taxon>Ecdysozoa</taxon>
        <taxon>Nematoda</taxon>
        <taxon>Chromadorea</taxon>
        <taxon>Rhabditida</taxon>
        <taxon>Rhabditina</taxon>
        <taxon>Rhabditomorpha</taxon>
        <taxon>Strongyloidea</taxon>
        <taxon>Ancylostomatidae</taxon>
        <taxon>Ancylostomatinae</taxon>
        <taxon>Ancylostoma</taxon>
    </lineage>
</organism>
<evidence type="ECO:0000313" key="1">
    <source>
        <dbReference type="EMBL" id="KIH46573.1"/>
    </source>
</evidence>